<dbReference type="Pfam" id="PF11799">
    <property type="entry name" value="IMS_C"/>
    <property type="match status" value="1"/>
</dbReference>
<evidence type="ECO:0000256" key="3">
    <source>
        <dbReference type="ARBA" id="ARBA00023204"/>
    </source>
</evidence>
<evidence type="ECO:0000259" key="5">
    <source>
        <dbReference type="PROSITE" id="PS50173"/>
    </source>
</evidence>
<dbReference type="Gene3D" id="1.10.150.20">
    <property type="entry name" value="5' to 3' exonuclease, C-terminal subdomain"/>
    <property type="match status" value="1"/>
</dbReference>
<dbReference type="PANTHER" id="PTHR11076">
    <property type="entry name" value="DNA REPAIR POLYMERASE UMUC / TRANSFERASE FAMILY MEMBER"/>
    <property type="match status" value="1"/>
</dbReference>
<reference evidence="6" key="1">
    <citation type="submission" date="2018-05" db="EMBL/GenBank/DDBJ databases">
        <authorList>
            <person name="Lanie J.A."/>
            <person name="Ng W.-L."/>
            <person name="Kazmierczak K.M."/>
            <person name="Andrzejewski T.M."/>
            <person name="Davidsen T.M."/>
            <person name="Wayne K.J."/>
            <person name="Tettelin H."/>
            <person name="Glass J.I."/>
            <person name="Rusch D."/>
            <person name="Podicherti R."/>
            <person name="Tsui H.-C.T."/>
            <person name="Winkler M.E."/>
        </authorList>
    </citation>
    <scope>NUCLEOTIDE SEQUENCE</scope>
</reference>
<dbReference type="AlphaFoldDB" id="A0A381R2C2"/>
<dbReference type="GO" id="GO:0006281">
    <property type="term" value="P:DNA repair"/>
    <property type="evidence" value="ECO:0007669"/>
    <property type="project" value="UniProtKB-KW"/>
</dbReference>
<dbReference type="InterPro" id="IPR043128">
    <property type="entry name" value="Rev_trsase/Diguanyl_cyclase"/>
</dbReference>
<gene>
    <name evidence="6" type="ORF">METZ01_LOCUS38696</name>
</gene>
<dbReference type="Gene3D" id="3.30.70.270">
    <property type="match status" value="1"/>
</dbReference>
<feature type="domain" description="UmuC" evidence="5">
    <location>
        <begin position="3"/>
        <end position="188"/>
    </location>
</feature>
<dbReference type="GO" id="GO:0003684">
    <property type="term" value="F:damaged DNA binding"/>
    <property type="evidence" value="ECO:0007669"/>
    <property type="project" value="InterPro"/>
</dbReference>
<dbReference type="InterPro" id="IPR025188">
    <property type="entry name" value="DUF4113"/>
</dbReference>
<dbReference type="GO" id="GO:0042276">
    <property type="term" value="P:error-prone translesion synthesis"/>
    <property type="evidence" value="ECO:0007669"/>
    <property type="project" value="TreeGrafter"/>
</dbReference>
<dbReference type="Pfam" id="PF13438">
    <property type="entry name" value="DUF4113"/>
    <property type="match status" value="1"/>
</dbReference>
<keyword evidence="1" id="KW-0227">DNA damage</keyword>
<dbReference type="GO" id="GO:0003887">
    <property type="term" value="F:DNA-directed DNA polymerase activity"/>
    <property type="evidence" value="ECO:0007669"/>
    <property type="project" value="TreeGrafter"/>
</dbReference>
<dbReference type="InterPro" id="IPR043502">
    <property type="entry name" value="DNA/RNA_pol_sf"/>
</dbReference>
<keyword evidence="2" id="KW-0741">SOS mutagenesis</keyword>
<dbReference type="Gene3D" id="3.40.1170.60">
    <property type="match status" value="1"/>
</dbReference>
<dbReference type="CDD" id="cd01700">
    <property type="entry name" value="PolY_Pol_V_umuC"/>
    <property type="match status" value="1"/>
</dbReference>
<dbReference type="SUPFAM" id="SSF56672">
    <property type="entry name" value="DNA/RNA polymerases"/>
    <property type="match status" value="1"/>
</dbReference>
<dbReference type="PROSITE" id="PS50173">
    <property type="entry name" value="UMUC"/>
    <property type="match status" value="1"/>
</dbReference>
<dbReference type="InterPro" id="IPR017961">
    <property type="entry name" value="DNA_pol_Y-fam_little_finger"/>
</dbReference>
<dbReference type="NCBIfam" id="NF002955">
    <property type="entry name" value="PRK03609.1"/>
    <property type="match status" value="1"/>
</dbReference>
<dbReference type="Gene3D" id="3.30.1490.100">
    <property type="entry name" value="DNA polymerase, Y-family, little finger domain"/>
    <property type="match status" value="1"/>
</dbReference>
<dbReference type="GO" id="GO:0005829">
    <property type="term" value="C:cytosol"/>
    <property type="evidence" value="ECO:0007669"/>
    <property type="project" value="TreeGrafter"/>
</dbReference>
<dbReference type="InterPro" id="IPR036775">
    <property type="entry name" value="DNA_pol_Y-fam_lit_finger_sf"/>
</dbReference>
<dbReference type="Pfam" id="PF00817">
    <property type="entry name" value="IMS"/>
    <property type="match status" value="1"/>
</dbReference>
<keyword evidence="3" id="KW-0234">DNA repair</keyword>
<dbReference type="PANTHER" id="PTHR11076:SF34">
    <property type="entry name" value="PROTEIN UMUC"/>
    <property type="match status" value="1"/>
</dbReference>
<organism evidence="6">
    <name type="scientific">marine metagenome</name>
    <dbReference type="NCBI Taxonomy" id="408172"/>
    <lineage>
        <taxon>unclassified sequences</taxon>
        <taxon>metagenomes</taxon>
        <taxon>ecological metagenomes</taxon>
    </lineage>
</organism>
<name>A0A381R2C2_9ZZZZ</name>
<sequence>MTYALVDCNSFYASCERVFRPDLKDRPIVVLSNNDGCVVALSKEAKNVGIKMCEPWFKIKDSFTRQGGVAFSSNYELYADISARVMQTLEHSAPRIEIYSIDEAFLDLSGISFCTGLEQFGRECQEKIKRWTGMPVRVGIGPTKTLAKAASYGAKKYVATGGVVDLSKKERQRKLMSIMPIEEIWGVGSRLKQHLNKMGIKTALELADTDTKLIRRRFSIVLERTVMELRGYPCIGLEEHPSTKKEIVVSRTFGKKVTTLELINEAVSDYAARAAEKLRRENQYCRVVSVFARTNPFRLQDQQYSNILSCKLNSPTNDTRDILHATKMLSRRVYKKGYNFIKAGVMLSDFYDKGVYQADFFIPNYRRPKSEKLMKTIDKINASGASKITFAAQGIRKPWSMQRYFQSPKYTTNWDDLLVVR</sequence>
<evidence type="ECO:0000256" key="4">
    <source>
        <dbReference type="ARBA" id="ARBA00023236"/>
    </source>
</evidence>
<protein>
    <recommendedName>
        <fullName evidence="5">UmuC domain-containing protein</fullName>
    </recommendedName>
</protein>
<keyword evidence="4" id="KW-0742">SOS response</keyword>
<evidence type="ECO:0000256" key="2">
    <source>
        <dbReference type="ARBA" id="ARBA00023199"/>
    </source>
</evidence>
<proteinExistence type="predicted"/>
<accession>A0A381R2C2</accession>
<evidence type="ECO:0000256" key="1">
    <source>
        <dbReference type="ARBA" id="ARBA00022763"/>
    </source>
</evidence>
<dbReference type="SUPFAM" id="SSF100879">
    <property type="entry name" value="Lesion bypass DNA polymerase (Y-family), little finger domain"/>
    <property type="match status" value="1"/>
</dbReference>
<dbReference type="InterPro" id="IPR050116">
    <property type="entry name" value="DNA_polymerase-Y"/>
</dbReference>
<dbReference type="EMBL" id="UINC01001653">
    <property type="protein sequence ID" value="SUZ85842.1"/>
    <property type="molecule type" value="Genomic_DNA"/>
</dbReference>
<evidence type="ECO:0000313" key="6">
    <source>
        <dbReference type="EMBL" id="SUZ85842.1"/>
    </source>
</evidence>
<dbReference type="InterPro" id="IPR001126">
    <property type="entry name" value="UmuC"/>
</dbReference>
<dbReference type="GO" id="GO:0009432">
    <property type="term" value="P:SOS response"/>
    <property type="evidence" value="ECO:0007669"/>
    <property type="project" value="UniProtKB-KW"/>
</dbReference>